<accession>C6XN01</accession>
<evidence type="ECO:0000256" key="2">
    <source>
        <dbReference type="ARBA" id="ARBA00022679"/>
    </source>
</evidence>
<dbReference type="NCBIfam" id="TIGR00696">
    <property type="entry name" value="wecG_tagA_cpsF"/>
    <property type="match status" value="1"/>
</dbReference>
<dbReference type="STRING" id="582402.Hbal_0469"/>
<dbReference type="HOGENOM" id="CLU_063203_1_2_5"/>
<keyword evidence="4" id="KW-1185">Reference proteome</keyword>
<dbReference type="EMBL" id="CP001678">
    <property type="protein sequence ID" value="ACT58171.1"/>
    <property type="molecule type" value="Genomic_DNA"/>
</dbReference>
<dbReference type="InterPro" id="IPR004629">
    <property type="entry name" value="WecG_TagA_CpsF"/>
</dbReference>
<organism evidence="3 4">
    <name type="scientific">Hirschia baltica (strain ATCC 49814 / DSM 5838 / IFAM 1418)</name>
    <dbReference type="NCBI Taxonomy" id="582402"/>
    <lineage>
        <taxon>Bacteria</taxon>
        <taxon>Pseudomonadati</taxon>
        <taxon>Pseudomonadota</taxon>
        <taxon>Alphaproteobacteria</taxon>
        <taxon>Hyphomonadales</taxon>
        <taxon>Hyphomonadaceae</taxon>
        <taxon>Hirschia</taxon>
    </lineage>
</organism>
<name>C6XN01_HIRBI</name>
<gene>
    <name evidence="3" type="ordered locus">Hbal_0469</name>
</gene>
<evidence type="ECO:0000313" key="3">
    <source>
        <dbReference type="EMBL" id="ACT58171.1"/>
    </source>
</evidence>
<dbReference type="KEGG" id="hba:Hbal_0469"/>
<dbReference type="Proteomes" id="UP000002745">
    <property type="component" value="Chromosome"/>
</dbReference>
<dbReference type="CDD" id="cd06533">
    <property type="entry name" value="Glyco_transf_WecG_TagA"/>
    <property type="match status" value="1"/>
</dbReference>
<dbReference type="eggNOG" id="COG1922">
    <property type="taxonomic scope" value="Bacteria"/>
</dbReference>
<dbReference type="CAZy" id="GT26">
    <property type="family name" value="Glycosyltransferase Family 26"/>
</dbReference>
<evidence type="ECO:0000313" key="4">
    <source>
        <dbReference type="Proteomes" id="UP000002745"/>
    </source>
</evidence>
<proteinExistence type="predicted"/>
<keyword evidence="2 3" id="KW-0808">Transferase</keyword>
<dbReference type="AlphaFoldDB" id="C6XN01"/>
<protein>
    <submittedName>
        <fullName evidence="3">Glycosyl transferase, WecB/TagA/CpsF family</fullName>
    </submittedName>
</protein>
<sequence>MSSGKKIYDMLEHLTVPETEANVDALLNGLPDATSPQVISFVNAHAVNLMVKDEGLFKALIGSDILLRDGSGMKILMKWLNQNPGANLNGTDLIPRIIEKFDGMKVAVFGTQEPWLSKGCDVIETRGGTIVSRLNGFQDEAAYIEAIETSKPDLVILAMGMPKQEMTSMALRAAASWPTTIVNGGAIIDFLAERVNRAPETWRKLGMEWLYRLIQEPKRLFGRYVVGNVIFLTRGLILCVTQANPKIT</sequence>
<reference evidence="4" key="1">
    <citation type="journal article" date="2011" name="J. Bacteriol.">
        <title>Genome sequences of eight morphologically diverse alphaproteobacteria.</title>
        <authorList>
            <consortium name="US DOE Joint Genome Institute"/>
            <person name="Brown P.J."/>
            <person name="Kysela D.T."/>
            <person name="Buechlein A."/>
            <person name="Hemmerich C."/>
            <person name="Brun Y.V."/>
        </authorList>
    </citation>
    <scope>NUCLEOTIDE SEQUENCE [LARGE SCALE GENOMIC DNA]</scope>
    <source>
        <strain evidence="4">ATCC 49814 / DSM 5838 / IFAM 1418</strain>
    </source>
</reference>
<dbReference type="GO" id="GO:0016757">
    <property type="term" value="F:glycosyltransferase activity"/>
    <property type="evidence" value="ECO:0007669"/>
    <property type="project" value="UniProtKB-KW"/>
</dbReference>
<evidence type="ECO:0000256" key="1">
    <source>
        <dbReference type="ARBA" id="ARBA00022676"/>
    </source>
</evidence>
<keyword evidence="1" id="KW-0328">Glycosyltransferase</keyword>
<dbReference type="RefSeq" id="WP_015826321.1">
    <property type="nucleotide sequence ID" value="NC_012982.1"/>
</dbReference>
<dbReference type="PANTHER" id="PTHR34136:SF1">
    <property type="entry name" value="UDP-N-ACETYL-D-MANNOSAMINURONIC ACID TRANSFERASE"/>
    <property type="match status" value="1"/>
</dbReference>
<dbReference type="Pfam" id="PF03808">
    <property type="entry name" value="Glyco_tran_WecG"/>
    <property type="match status" value="1"/>
</dbReference>
<dbReference type="PANTHER" id="PTHR34136">
    <property type="match status" value="1"/>
</dbReference>